<gene>
    <name evidence="6" type="ORF">LOTGIDRAFT_235608</name>
</gene>
<dbReference type="InterPro" id="IPR000859">
    <property type="entry name" value="CUB_dom"/>
</dbReference>
<dbReference type="PROSITE" id="PS01180">
    <property type="entry name" value="CUB"/>
    <property type="match status" value="1"/>
</dbReference>
<keyword evidence="7" id="KW-1185">Reference proteome</keyword>
<dbReference type="OrthoDB" id="6162457at2759"/>
<evidence type="ECO:0000256" key="1">
    <source>
        <dbReference type="ARBA" id="ARBA00023157"/>
    </source>
</evidence>
<sequence length="306" mass="33028">MNHLIGFILFFNLAATGCYGCKSHVRLAAAKIANYVSSKGLENCTWLIIASSPDQVVRIDFEDVNIREDCSLSGISIYDGSSFNTKRLGISCEDAQPAYESTGRYMLLHIKTNNSAGGFMAKYYMFSKTQSSSDGVTIVGGIIGGLILLSLATTIVCTLKNHNAIPTIMGKKEYPVARQKVDPVQPASTLPKVSLVTPSANYLEPLNYTALEDPPSVDLITPISFTTPPSLQIPPPVDFITPVNYPSALQSTCIGKANRCVPGHPFDEEDNQGTSYADNSHFTSTKSILSPGGYIATESSSFENFE</sequence>
<dbReference type="KEGG" id="lgi:LOTGIDRAFT_235608"/>
<keyword evidence="3" id="KW-0472">Membrane</keyword>
<feature type="transmembrane region" description="Helical" evidence="3">
    <location>
        <begin position="135"/>
        <end position="159"/>
    </location>
</feature>
<dbReference type="Pfam" id="PF00431">
    <property type="entry name" value="CUB"/>
    <property type="match status" value="1"/>
</dbReference>
<keyword evidence="3" id="KW-1133">Transmembrane helix</keyword>
<dbReference type="AlphaFoldDB" id="V3ZTW7"/>
<dbReference type="CDD" id="cd00041">
    <property type="entry name" value="CUB"/>
    <property type="match status" value="1"/>
</dbReference>
<evidence type="ECO:0000256" key="4">
    <source>
        <dbReference type="SAM" id="SignalP"/>
    </source>
</evidence>
<feature type="signal peptide" evidence="4">
    <location>
        <begin position="1"/>
        <end position="20"/>
    </location>
</feature>
<dbReference type="InterPro" id="IPR035914">
    <property type="entry name" value="Sperma_CUB_dom_sf"/>
</dbReference>
<reference evidence="6 7" key="1">
    <citation type="journal article" date="2013" name="Nature">
        <title>Insights into bilaterian evolution from three spiralian genomes.</title>
        <authorList>
            <person name="Simakov O."/>
            <person name="Marletaz F."/>
            <person name="Cho S.J."/>
            <person name="Edsinger-Gonzales E."/>
            <person name="Havlak P."/>
            <person name="Hellsten U."/>
            <person name="Kuo D.H."/>
            <person name="Larsson T."/>
            <person name="Lv J."/>
            <person name="Arendt D."/>
            <person name="Savage R."/>
            <person name="Osoegawa K."/>
            <person name="de Jong P."/>
            <person name="Grimwood J."/>
            <person name="Chapman J.A."/>
            <person name="Shapiro H."/>
            <person name="Aerts A."/>
            <person name="Otillar R.P."/>
            <person name="Terry A.Y."/>
            <person name="Boore J.L."/>
            <person name="Grigoriev I.V."/>
            <person name="Lindberg D.R."/>
            <person name="Seaver E.C."/>
            <person name="Weisblat D.A."/>
            <person name="Putnam N.H."/>
            <person name="Rokhsar D.S."/>
        </authorList>
    </citation>
    <scope>NUCLEOTIDE SEQUENCE [LARGE SCALE GENOMIC DNA]</scope>
</reference>
<dbReference type="SUPFAM" id="SSF49854">
    <property type="entry name" value="Spermadhesin, CUB domain"/>
    <property type="match status" value="1"/>
</dbReference>
<protein>
    <recommendedName>
        <fullName evidence="5">CUB domain-containing protein</fullName>
    </recommendedName>
</protein>
<proteinExistence type="predicted"/>
<organism evidence="6 7">
    <name type="scientific">Lottia gigantea</name>
    <name type="common">Giant owl limpet</name>
    <dbReference type="NCBI Taxonomy" id="225164"/>
    <lineage>
        <taxon>Eukaryota</taxon>
        <taxon>Metazoa</taxon>
        <taxon>Spiralia</taxon>
        <taxon>Lophotrochozoa</taxon>
        <taxon>Mollusca</taxon>
        <taxon>Gastropoda</taxon>
        <taxon>Patellogastropoda</taxon>
        <taxon>Lottioidea</taxon>
        <taxon>Lottiidae</taxon>
        <taxon>Lottia</taxon>
    </lineage>
</organism>
<evidence type="ECO:0000313" key="7">
    <source>
        <dbReference type="Proteomes" id="UP000030746"/>
    </source>
</evidence>
<dbReference type="CTD" id="20249900"/>
<dbReference type="GeneID" id="20249900"/>
<feature type="domain" description="CUB" evidence="5">
    <location>
        <begin position="21"/>
        <end position="126"/>
    </location>
</feature>
<dbReference type="Gene3D" id="2.60.120.290">
    <property type="entry name" value="Spermadhesin, CUB domain"/>
    <property type="match status" value="1"/>
</dbReference>
<comment type="caution">
    <text evidence="2">Lacks conserved residue(s) required for the propagation of feature annotation.</text>
</comment>
<dbReference type="SMART" id="SM00042">
    <property type="entry name" value="CUB"/>
    <property type="match status" value="1"/>
</dbReference>
<dbReference type="HOGENOM" id="CLU_909972_0_0_1"/>
<keyword evidence="3" id="KW-0812">Transmembrane</keyword>
<evidence type="ECO:0000256" key="3">
    <source>
        <dbReference type="SAM" id="Phobius"/>
    </source>
</evidence>
<keyword evidence="4" id="KW-0732">Signal</keyword>
<keyword evidence="1" id="KW-1015">Disulfide bond</keyword>
<evidence type="ECO:0000256" key="2">
    <source>
        <dbReference type="PROSITE-ProRule" id="PRU00059"/>
    </source>
</evidence>
<dbReference type="EMBL" id="KB203188">
    <property type="protein sequence ID" value="ESO86010.1"/>
    <property type="molecule type" value="Genomic_DNA"/>
</dbReference>
<dbReference type="Proteomes" id="UP000030746">
    <property type="component" value="Unassembled WGS sequence"/>
</dbReference>
<dbReference type="RefSeq" id="XP_009063263.1">
    <property type="nucleotide sequence ID" value="XM_009065015.1"/>
</dbReference>
<feature type="chain" id="PRO_5004715480" description="CUB domain-containing protein" evidence="4">
    <location>
        <begin position="21"/>
        <end position="306"/>
    </location>
</feature>
<evidence type="ECO:0000313" key="6">
    <source>
        <dbReference type="EMBL" id="ESO86010.1"/>
    </source>
</evidence>
<accession>V3ZTW7</accession>
<name>V3ZTW7_LOTGI</name>
<evidence type="ECO:0000259" key="5">
    <source>
        <dbReference type="PROSITE" id="PS01180"/>
    </source>
</evidence>